<dbReference type="InterPro" id="IPR043502">
    <property type="entry name" value="DNA/RNA_pol_sf"/>
</dbReference>
<dbReference type="CDD" id="cd23252">
    <property type="entry name" value="Bromoviridae_RdRp"/>
    <property type="match status" value="1"/>
</dbReference>
<keyword evidence="5" id="KW-0696">RNA-directed RNA polymerase</keyword>
<keyword evidence="6" id="KW-0808">Transferase</keyword>
<evidence type="ECO:0000256" key="1">
    <source>
        <dbReference type="ARBA" id="ARBA00002542"/>
    </source>
</evidence>
<dbReference type="EC" id="2.7.7.48" evidence="3"/>
<feature type="domain" description="RdRp catalytic" evidence="11">
    <location>
        <begin position="465"/>
        <end position="580"/>
    </location>
</feature>
<evidence type="ECO:0000256" key="5">
    <source>
        <dbReference type="ARBA" id="ARBA00022484"/>
    </source>
</evidence>
<keyword evidence="7" id="KW-0548">Nucleotidyltransferase</keyword>
<evidence type="ECO:0000256" key="3">
    <source>
        <dbReference type="ARBA" id="ARBA00012494"/>
    </source>
</evidence>
<comment type="subunit">
    <text evidence="2">Interacts with replication protein 1a.</text>
</comment>
<dbReference type="Pfam" id="PF00978">
    <property type="entry name" value="RdRP_2"/>
    <property type="match status" value="1"/>
</dbReference>
<accession>A0A0N9H7P8</accession>
<dbReference type="EMBL" id="KT290040">
    <property type="protein sequence ID" value="ALF95058.1"/>
    <property type="molecule type" value="Genomic_RNA"/>
</dbReference>
<dbReference type="InterPro" id="IPR047309">
    <property type="entry name" value="Bromoviridae_RdRp"/>
</dbReference>
<dbReference type="SUPFAM" id="SSF56672">
    <property type="entry name" value="DNA/RNA polymerases"/>
    <property type="match status" value="1"/>
</dbReference>
<dbReference type="GO" id="GO:0003968">
    <property type="term" value="F:RNA-directed RNA polymerase activity"/>
    <property type="evidence" value="ECO:0007669"/>
    <property type="project" value="UniProtKB-KW"/>
</dbReference>
<dbReference type="GO" id="GO:0039690">
    <property type="term" value="P:positive stranded viral RNA replication"/>
    <property type="evidence" value="ECO:0007669"/>
    <property type="project" value="InterPro"/>
</dbReference>
<dbReference type="InterPro" id="IPR007094">
    <property type="entry name" value="RNA-dir_pol_PSvirus"/>
</dbReference>
<evidence type="ECO:0000256" key="8">
    <source>
        <dbReference type="ARBA" id="ARBA00022741"/>
    </source>
</evidence>
<evidence type="ECO:0000256" key="9">
    <source>
        <dbReference type="ARBA" id="ARBA00022953"/>
    </source>
</evidence>
<keyword evidence="9" id="KW-0693">Viral RNA replication</keyword>
<feature type="compositionally biased region" description="Basic and acidic residues" evidence="10">
    <location>
        <begin position="782"/>
        <end position="792"/>
    </location>
</feature>
<evidence type="ECO:0000259" key="11">
    <source>
        <dbReference type="PROSITE" id="PS50507"/>
    </source>
</evidence>
<evidence type="ECO:0000256" key="7">
    <source>
        <dbReference type="ARBA" id="ARBA00022695"/>
    </source>
</evidence>
<reference evidence="12 13" key="1">
    <citation type="journal article" date="2015" name="Phytopathology">
        <title>A novel ilarvirus is associated with privet necrotic ringspot disease in the southern USA.</title>
        <authorList>
            <person name="Aboughanem-Sabanadzovic N."/>
            <person name="Tzanetakis I."/>
            <person name="Lawrence A."/>
            <person name="Stephenson R.C."/>
            <person name="Sabanadzovic S."/>
        </authorList>
    </citation>
    <scope>NUCLEOTIDE SEQUENCE [LARGE SCALE GENOMIC DNA]</scope>
    <source>
        <strain evidence="12">Win-01</strain>
    </source>
</reference>
<evidence type="ECO:0000313" key="12">
    <source>
        <dbReference type="EMBL" id="ALF95058.1"/>
    </source>
</evidence>
<name>A0A0N9H7P8_9BROM</name>
<dbReference type="PROSITE" id="PS50507">
    <property type="entry name" value="RDRP_SSRNA_POS"/>
    <property type="match status" value="1"/>
</dbReference>
<dbReference type="RefSeq" id="YP_009165997.1">
    <property type="nucleotide sequence ID" value="NC_027929.1"/>
</dbReference>
<dbReference type="InterPro" id="IPR001788">
    <property type="entry name" value="RNA-dep_RNA_pol_alsuvir"/>
</dbReference>
<dbReference type="GO" id="GO:0003723">
    <property type="term" value="F:RNA binding"/>
    <property type="evidence" value="ECO:0007669"/>
    <property type="project" value="InterPro"/>
</dbReference>
<dbReference type="Proteomes" id="UP000204410">
    <property type="component" value="Genome"/>
</dbReference>
<proteinExistence type="predicted"/>
<dbReference type="GO" id="GO:0006351">
    <property type="term" value="P:DNA-templated transcription"/>
    <property type="evidence" value="ECO:0007669"/>
    <property type="project" value="InterPro"/>
</dbReference>
<keyword evidence="13" id="KW-1185">Reference proteome</keyword>
<dbReference type="KEGG" id="vg:26040139"/>
<protein>
    <recommendedName>
        <fullName evidence="4">RNA-directed RNA polymerase 2a</fullName>
        <ecNumber evidence="3">2.7.7.48</ecNumber>
    </recommendedName>
</protein>
<evidence type="ECO:0000256" key="6">
    <source>
        <dbReference type="ARBA" id="ARBA00022679"/>
    </source>
</evidence>
<evidence type="ECO:0000313" key="13">
    <source>
        <dbReference type="Proteomes" id="UP000204410"/>
    </source>
</evidence>
<organism evidence="12 13">
    <name type="scientific">Privet ringspot virus</name>
    <dbReference type="NCBI Taxonomy" id="2169960"/>
    <lineage>
        <taxon>Viruses</taxon>
        <taxon>Riboviria</taxon>
        <taxon>Orthornavirae</taxon>
        <taxon>Kitrinoviricota</taxon>
        <taxon>Alsuviricetes</taxon>
        <taxon>Martellivirales</taxon>
        <taxon>Bromoviridae</taxon>
        <taxon>Ilarvirus</taxon>
        <taxon>Ilarvirus PrRSV</taxon>
    </lineage>
</organism>
<sequence length="799" mass="91884">MDSFKNDLITYFLCKRLDFYQSFEIMDEDYTEWVKLWLFQNVVEHTAIHDFPLFVTLVMVLCRLGAEYYPEVEEEEWQSPPIDPFYLPYDDLDTDYTMLSYGSENKDAEKSFDVLDCDDSTQLVLDNFMENVSYIPEGTSWASVTDGSFVEHLEDIQDIPVLPKCDVPVDTIPFDDDGCLYTLEQCEAEEPCDSDVCADSDMRNSGYMNYISGTTRPSRWRPKVTQVRPDPSIIQDAVDELFPHHHEVDDRFFQDWVETHDIDLEVSNCDIDMSNFNDWTKGSGSRLIPTLSVGGLSHRVPTQREALLAVKKRNMNVPELQSQFDHDSVLNRCVSRFLTHVVDKTRLSKLLPISGEEVHFFNQYVENKNPPLSEYKGPVPLVALDKYMHMIKTTLKPVEEDSLMIERPIPATITYHKKGVVMMTSPYFLCAMVRLLFVLKSKFTVPTGKYHQIFQMCPTRLKESKFFKEIDFSKFDKSQGRLHHDVQFKILQILGIPDHFVTTWFNAHEKSFIRDRDCGLGFSVDFQRRTGDACTYLGNTIVTLSVLSYVYDLSNPNILFVAASGDDSLIGSLEPLPRDNEDLCVSLFNFETKFPHNQPFICSKFLLVVECDDGTEEVLPVPNPLKILQKMGPKNLQVNVLDDFYQSMCDILWVFEDAEVCRRTAELAEYRRYKGAKKCLFLESALLSLPSLVANRLKFLKRTINLESSRACINNENYNLLCDALVSRNVRGVDAGGKSTNCVKRTKSKFGFEAKRTVREPESGRNVARVRNRSGQRTNSHGFHDGRKEPTRKVGFFMH</sequence>
<evidence type="ECO:0000256" key="4">
    <source>
        <dbReference type="ARBA" id="ARBA00018640"/>
    </source>
</evidence>
<feature type="region of interest" description="Disordered" evidence="10">
    <location>
        <begin position="761"/>
        <end position="799"/>
    </location>
</feature>
<evidence type="ECO:0000256" key="10">
    <source>
        <dbReference type="SAM" id="MobiDB-lite"/>
    </source>
</evidence>
<evidence type="ECO:0000256" key="2">
    <source>
        <dbReference type="ARBA" id="ARBA00011754"/>
    </source>
</evidence>
<keyword evidence="8" id="KW-0547">Nucleotide-binding</keyword>
<dbReference type="GeneID" id="26040139"/>
<comment type="function">
    <text evidence="1">RNA-dependent RNA polymerase which replicates the viral genome composed of 3 RNA segments, RNA1, RNA2 and RNA3.</text>
</comment>
<dbReference type="GO" id="GO:0000166">
    <property type="term" value="F:nucleotide binding"/>
    <property type="evidence" value="ECO:0007669"/>
    <property type="project" value="UniProtKB-KW"/>
</dbReference>